<dbReference type="AlphaFoldDB" id="A0A1H8S3X6"/>
<dbReference type="Proteomes" id="UP000199657">
    <property type="component" value="Unassembled WGS sequence"/>
</dbReference>
<dbReference type="Gene3D" id="3.40.50.450">
    <property type="match status" value="1"/>
</dbReference>
<gene>
    <name evidence="1" type="ORF">SAMN04488052_102456</name>
</gene>
<dbReference type="EMBL" id="FOEG01000002">
    <property type="protein sequence ID" value="SEO73257.1"/>
    <property type="molecule type" value="Genomic_DNA"/>
</dbReference>
<accession>A0A1H8S3X6</accession>
<evidence type="ECO:0000313" key="1">
    <source>
        <dbReference type="EMBL" id="SEO73257.1"/>
    </source>
</evidence>
<dbReference type="OrthoDB" id="5180013at2"/>
<reference evidence="1 2" key="1">
    <citation type="submission" date="2016-10" db="EMBL/GenBank/DDBJ databases">
        <authorList>
            <person name="de Groot N.N."/>
        </authorList>
    </citation>
    <scope>NUCLEOTIDE SEQUENCE [LARGE SCALE GENOMIC DNA]</scope>
    <source>
        <strain evidence="1 2">CGMCC 1.6291</strain>
    </source>
</reference>
<dbReference type="RefSeq" id="WP_139209164.1">
    <property type="nucleotide sequence ID" value="NZ_FOEG01000002.1"/>
</dbReference>
<evidence type="ECO:0000313" key="2">
    <source>
        <dbReference type="Proteomes" id="UP000199657"/>
    </source>
</evidence>
<proteinExistence type="predicted"/>
<keyword evidence="2" id="KW-1185">Reference proteome</keyword>
<name>A0A1H8S3X6_9GAMM</name>
<evidence type="ECO:0008006" key="3">
    <source>
        <dbReference type="Google" id="ProtNLM"/>
    </source>
</evidence>
<organism evidence="1 2">
    <name type="scientific">Aquisalimonas asiatica</name>
    <dbReference type="NCBI Taxonomy" id="406100"/>
    <lineage>
        <taxon>Bacteria</taxon>
        <taxon>Pseudomonadati</taxon>
        <taxon>Pseudomonadota</taxon>
        <taxon>Gammaproteobacteria</taxon>
        <taxon>Chromatiales</taxon>
        <taxon>Ectothiorhodospiraceae</taxon>
        <taxon>Aquisalimonas</taxon>
    </lineage>
</organism>
<dbReference type="STRING" id="406100.SAMN04488052_102456"/>
<protein>
    <recommendedName>
        <fullName evidence="3">Nucleoside 2-deoxyribosyltransferase</fullName>
    </recommendedName>
</protein>
<sequence length="306" mass="33957">MVSDSNNDKCEVCADQLAQTIPSGGFDGIHQNCPRCGEFKISGTACSLIRQPHGKERRAKLSGWVRTQNRNGTVPMITSDTLQRIADSPLPSVVERAYGILLEAESGMKGLGESFNIQEPRFLAATYSSDKNDVHFLLSMLKDQRLAEAKTLAGGCEILPGGYMRLEELKGKMSSSIKGFVAMSFQPDLDAIYSNGFQLALVNSGYEPTRMDKVEHINRIDDEIINQINTSRFLVADFTGHRGGVYFEAGYAMGIGLPIFWTCRKDEMSGLHFDIRQFNCIDWETAEELAQRLQSRVESVIGKGPR</sequence>